<dbReference type="EMBL" id="CP089044">
    <property type="protein sequence ID" value="UYF75020.1"/>
    <property type="molecule type" value="Genomic_DNA"/>
</dbReference>
<dbReference type="Pfam" id="PF01545">
    <property type="entry name" value="Cation_efflux"/>
    <property type="match status" value="1"/>
</dbReference>
<keyword evidence="2" id="KW-0813">Transport</keyword>
<keyword evidence="5 7" id="KW-1133">Transmembrane helix</keyword>
<dbReference type="NCBIfam" id="TIGR01297">
    <property type="entry name" value="CDF"/>
    <property type="match status" value="1"/>
</dbReference>
<reference evidence="9 11" key="1">
    <citation type="journal article" date="2018" name="Nat. Biotechnol.">
        <title>A standardized bacterial taxonomy based on genome phylogeny substantially revises the tree of life.</title>
        <authorList>
            <person name="Parks D.H."/>
            <person name="Chuvochina M."/>
            <person name="Waite D.W."/>
            <person name="Rinke C."/>
            <person name="Skarshewski A."/>
            <person name="Chaumeil P.A."/>
            <person name="Hugenholtz P."/>
        </authorList>
    </citation>
    <scope>NUCLEOTIDE SEQUENCE [LARGE SCALE GENOMIC DNA]</scope>
    <source>
        <strain evidence="9">UBA9669</strain>
    </source>
</reference>
<dbReference type="GO" id="GO:0006829">
    <property type="term" value="P:zinc ion transport"/>
    <property type="evidence" value="ECO:0007669"/>
    <property type="project" value="UniProtKB-KW"/>
</dbReference>
<sequence>MAESNKIVVYAALLGNLIIALVKFVAAYITNSSAMLSEAVHSVVDTLNEILLLHGLKQSQKPANFRHPFGYGRELYFWAFIVSLLVFALGSIVSIYQGIQHIRQPEEMVSPMINYIVLGIAIICEGISWRVALKGFRKEKGSLGYFEAFRRSKDPTTFTVLFEDSAALIGLFIALIGITAAHYFNMPVLDGVASILIGVVLAISAFLLARETKGLLMGETANPELRENLLLIAQQDIAVFSANGVLTEQIGAHQVIASLSLEFKDSLTSDDIEICVNRIEMKAREIHPEIVALFIKPQSKQVWLQRMKGRLQDK</sequence>
<evidence type="ECO:0000256" key="2">
    <source>
        <dbReference type="ARBA" id="ARBA00022448"/>
    </source>
</evidence>
<evidence type="ECO:0000256" key="5">
    <source>
        <dbReference type="ARBA" id="ARBA00022989"/>
    </source>
</evidence>
<dbReference type="AlphaFoldDB" id="A0A2N6VHD7"/>
<dbReference type="Gene3D" id="1.20.1510.10">
    <property type="entry name" value="Cation efflux protein transmembrane domain"/>
    <property type="match status" value="1"/>
</dbReference>
<evidence type="ECO:0000256" key="7">
    <source>
        <dbReference type="SAM" id="Phobius"/>
    </source>
</evidence>
<dbReference type="Proteomes" id="UP000263596">
    <property type="component" value="Unassembled WGS sequence"/>
</dbReference>
<gene>
    <name evidence="9" type="ORF">DHW29_12220</name>
    <name evidence="10" type="ORF">LSO58_14570</name>
</gene>
<evidence type="ECO:0000313" key="10">
    <source>
        <dbReference type="EMBL" id="UYF75020.1"/>
    </source>
</evidence>
<keyword evidence="4" id="KW-0864">Zinc transport</keyword>
<keyword evidence="3 7" id="KW-0812">Transmembrane</keyword>
<feature type="transmembrane region" description="Helical" evidence="7">
    <location>
        <begin position="160"/>
        <end position="185"/>
    </location>
</feature>
<dbReference type="GO" id="GO:0008324">
    <property type="term" value="F:monoatomic cation transmembrane transporter activity"/>
    <property type="evidence" value="ECO:0007669"/>
    <property type="project" value="InterPro"/>
</dbReference>
<dbReference type="GO" id="GO:0016020">
    <property type="term" value="C:membrane"/>
    <property type="evidence" value="ECO:0007669"/>
    <property type="project" value="UniProtKB-SubCell"/>
</dbReference>
<dbReference type="InterPro" id="IPR002524">
    <property type="entry name" value="Cation_efflux"/>
</dbReference>
<keyword evidence="6 7" id="KW-0472">Membrane</keyword>
<dbReference type="SUPFAM" id="SSF161111">
    <property type="entry name" value="Cation efflux protein transmembrane domain-like"/>
    <property type="match status" value="1"/>
</dbReference>
<dbReference type="InterPro" id="IPR040177">
    <property type="entry name" value="SLC30A9"/>
</dbReference>
<dbReference type="RefSeq" id="WP_004991468.1">
    <property type="nucleotide sequence ID" value="NZ_AP018824.1"/>
</dbReference>
<dbReference type="Proteomes" id="UP001164081">
    <property type="component" value="Chromosome"/>
</dbReference>
<organism evidence="9 11">
    <name type="scientific">Acinetobacter ursingii</name>
    <dbReference type="NCBI Taxonomy" id="108980"/>
    <lineage>
        <taxon>Bacteria</taxon>
        <taxon>Pseudomonadati</taxon>
        <taxon>Pseudomonadota</taxon>
        <taxon>Gammaproteobacteria</taxon>
        <taxon>Moraxellales</taxon>
        <taxon>Moraxellaceae</taxon>
        <taxon>Acinetobacter</taxon>
    </lineage>
</organism>
<evidence type="ECO:0000313" key="11">
    <source>
        <dbReference type="Proteomes" id="UP000263596"/>
    </source>
</evidence>
<evidence type="ECO:0000259" key="8">
    <source>
        <dbReference type="Pfam" id="PF01545"/>
    </source>
</evidence>
<keyword evidence="4" id="KW-0406">Ion transport</keyword>
<feature type="transmembrane region" description="Helical" evidence="7">
    <location>
        <begin position="112"/>
        <end position="133"/>
    </location>
</feature>
<name>A0A2N6VHD7_9GAMM</name>
<dbReference type="PANTHER" id="PTHR13414">
    <property type="entry name" value="HUEL-CATION TRANSPORTER"/>
    <property type="match status" value="1"/>
</dbReference>
<feature type="transmembrane region" description="Helical" evidence="7">
    <location>
        <begin position="191"/>
        <end position="209"/>
    </location>
</feature>
<evidence type="ECO:0000256" key="3">
    <source>
        <dbReference type="ARBA" id="ARBA00022692"/>
    </source>
</evidence>
<keyword evidence="4" id="KW-0862">Zinc</keyword>
<evidence type="ECO:0000313" key="9">
    <source>
        <dbReference type="EMBL" id="HCK30867.1"/>
    </source>
</evidence>
<comment type="subcellular location">
    <subcellularLocation>
        <location evidence="1">Membrane</location>
        <topology evidence="1">Multi-pass membrane protein</topology>
    </subcellularLocation>
</comment>
<evidence type="ECO:0000256" key="4">
    <source>
        <dbReference type="ARBA" id="ARBA00022906"/>
    </source>
</evidence>
<feature type="transmembrane region" description="Helical" evidence="7">
    <location>
        <begin position="7"/>
        <end position="29"/>
    </location>
</feature>
<dbReference type="PANTHER" id="PTHR13414:SF9">
    <property type="entry name" value="PROTON-COUPLED ZINC ANTIPORTER SLC30A9, MITOCHONDRIAL"/>
    <property type="match status" value="1"/>
</dbReference>
<evidence type="ECO:0000256" key="6">
    <source>
        <dbReference type="ARBA" id="ARBA00023136"/>
    </source>
</evidence>
<proteinExistence type="predicted"/>
<feature type="transmembrane region" description="Helical" evidence="7">
    <location>
        <begin position="75"/>
        <end position="96"/>
    </location>
</feature>
<dbReference type="InterPro" id="IPR058533">
    <property type="entry name" value="Cation_efflux_TM"/>
</dbReference>
<dbReference type="EMBL" id="DPVE01000209">
    <property type="protein sequence ID" value="HCK30867.1"/>
    <property type="molecule type" value="Genomic_DNA"/>
</dbReference>
<reference evidence="10" key="2">
    <citation type="journal article" date="2022" name="J Glob Antimicrob Resist">
        <title>Comparative analysis of IMP-4- and OXA-58-containing plasmids of three carbapenemase-producing Acinetobacter ursingii strains in the Netherlands.</title>
        <authorList>
            <person name="Hendrickx A.P.A."/>
            <person name="Schade R.P."/>
            <person name="Landman F."/>
            <person name="Bosch T."/>
            <person name="Schouls L.M."/>
            <person name="van Dijk K."/>
        </authorList>
    </citation>
    <scope>NUCLEOTIDE SEQUENCE</scope>
    <source>
        <strain evidence="10">RIVM_C010761</strain>
    </source>
</reference>
<protein>
    <submittedName>
        <fullName evidence="10">Cation diffusion facilitator family transporter</fullName>
    </submittedName>
    <submittedName>
        <fullName evidence="9">Cation transporter</fullName>
    </submittedName>
</protein>
<feature type="domain" description="Cation efflux protein transmembrane" evidence="8">
    <location>
        <begin position="10"/>
        <end position="217"/>
    </location>
</feature>
<dbReference type="STRING" id="108980.GCA_000934145_02332"/>
<dbReference type="InterPro" id="IPR027469">
    <property type="entry name" value="Cation_efflux_TMD_sf"/>
</dbReference>
<evidence type="ECO:0000256" key="1">
    <source>
        <dbReference type="ARBA" id="ARBA00004141"/>
    </source>
</evidence>
<accession>A0A2N6VHD7</accession>